<keyword evidence="4" id="KW-1185">Reference proteome</keyword>
<feature type="domain" description="YvlB/LiaX N-terminal" evidence="2">
    <location>
        <begin position="68"/>
        <end position="96"/>
    </location>
</feature>
<dbReference type="KEGG" id="ntr:B0W44_02710"/>
<feature type="domain" description="DUF2089" evidence="1">
    <location>
        <begin position="13"/>
        <end position="58"/>
    </location>
</feature>
<dbReference type="SUPFAM" id="SSF88659">
    <property type="entry name" value="Sigma3 and sigma4 domains of RNA polymerase sigma factors"/>
    <property type="match status" value="1"/>
</dbReference>
<dbReference type="InterPro" id="IPR013324">
    <property type="entry name" value="RNA_pol_sigma_r3/r4-like"/>
</dbReference>
<evidence type="ECO:0000313" key="3">
    <source>
        <dbReference type="EMBL" id="AQS54841.1"/>
    </source>
</evidence>
<dbReference type="EMBL" id="CP019699">
    <property type="protein sequence ID" value="AQS54841.1"/>
    <property type="molecule type" value="Genomic_DNA"/>
</dbReference>
<sequence length="99" mass="11552">MSERDIPSWILSLDSEDIEFIRKFIVNSGSLKSLAKEYGVSYPTVRLRLDRLIQKIKISHHNQPEPLVDFIKKLAIEERITLEDARLIIKKYKAEKDGN</sequence>
<proteinExistence type="predicted"/>
<dbReference type="OrthoDB" id="9797643at2"/>
<evidence type="ECO:0000313" key="4">
    <source>
        <dbReference type="Proteomes" id="UP000188603"/>
    </source>
</evidence>
<evidence type="ECO:0008006" key="5">
    <source>
        <dbReference type="Google" id="ProtNLM"/>
    </source>
</evidence>
<evidence type="ECO:0000259" key="2">
    <source>
        <dbReference type="Pfam" id="PF22746"/>
    </source>
</evidence>
<dbReference type="InterPro" id="IPR053959">
    <property type="entry name" value="YvlB/LiaX_N"/>
</dbReference>
<dbReference type="Proteomes" id="UP000188603">
    <property type="component" value="Chromosome"/>
</dbReference>
<dbReference type="AlphaFoldDB" id="A0A1U9K468"/>
<organism evidence="3 4">
    <name type="scientific">Novibacillus thermophilus</name>
    <dbReference type="NCBI Taxonomy" id="1471761"/>
    <lineage>
        <taxon>Bacteria</taxon>
        <taxon>Bacillati</taxon>
        <taxon>Bacillota</taxon>
        <taxon>Bacilli</taxon>
        <taxon>Bacillales</taxon>
        <taxon>Thermoactinomycetaceae</taxon>
        <taxon>Novibacillus</taxon>
    </lineage>
</organism>
<dbReference type="Pfam" id="PF09862">
    <property type="entry name" value="DUF2089"/>
    <property type="match status" value="1"/>
</dbReference>
<dbReference type="Pfam" id="PF22746">
    <property type="entry name" value="SHOCT-like_DUF2089-C"/>
    <property type="match status" value="1"/>
</dbReference>
<name>A0A1U9K468_9BACL</name>
<gene>
    <name evidence="3" type="ORF">B0W44_02710</name>
</gene>
<dbReference type="InterPro" id="IPR018658">
    <property type="entry name" value="DUF2089"/>
</dbReference>
<evidence type="ECO:0000259" key="1">
    <source>
        <dbReference type="Pfam" id="PF09862"/>
    </source>
</evidence>
<reference evidence="3 4" key="1">
    <citation type="journal article" date="2015" name="Int. J. Syst. Evol. Microbiol.">
        <title>Novibacillus thermophilus gen. nov., sp. nov., a Gram-staining-negative and moderately thermophilic member of the family Thermoactinomycetaceae.</title>
        <authorList>
            <person name="Yang G."/>
            <person name="Chen J."/>
            <person name="Zhou S."/>
        </authorList>
    </citation>
    <scope>NUCLEOTIDE SEQUENCE [LARGE SCALE GENOMIC DNA]</scope>
    <source>
        <strain evidence="3 4">SG-1</strain>
    </source>
</reference>
<dbReference type="RefSeq" id="WP_077718659.1">
    <property type="nucleotide sequence ID" value="NZ_CP019699.1"/>
</dbReference>
<protein>
    <recommendedName>
        <fullName evidence="5">DUF2089 domain-containing protein</fullName>
    </recommendedName>
</protein>
<accession>A0A1U9K468</accession>